<dbReference type="EMBL" id="CT573071">
    <property type="protein sequence ID" value="CAJ75115.1"/>
    <property type="molecule type" value="Genomic_DNA"/>
</dbReference>
<gene>
    <name evidence="1" type="ORF">kuste4353</name>
</gene>
<dbReference type="AlphaFoldDB" id="Q1Q530"/>
<reference evidence="1" key="2">
    <citation type="submission" date="2006-01" db="EMBL/GenBank/DDBJ databases">
        <authorList>
            <person name="Genoscope"/>
        </authorList>
    </citation>
    <scope>NUCLEOTIDE SEQUENCE</scope>
</reference>
<accession>Q1Q530</accession>
<sequence>MGYTMRRLVKRREFYKPDVILKEADEKIEKLRESGESIDYLTFVPDGEPPWMSILVWRLKR</sequence>
<protein>
    <submittedName>
        <fullName evidence="1">Uncharacterized protein</fullName>
    </submittedName>
</protein>
<organism evidence="1">
    <name type="scientific">Kuenenia stuttgartiensis</name>
    <dbReference type="NCBI Taxonomy" id="174633"/>
    <lineage>
        <taxon>Bacteria</taxon>
        <taxon>Pseudomonadati</taxon>
        <taxon>Planctomycetota</taxon>
        <taxon>Candidatus Brocadiia</taxon>
        <taxon>Candidatus Brocadiales</taxon>
        <taxon>Candidatus Brocadiaceae</taxon>
        <taxon>Candidatus Kuenenia</taxon>
    </lineage>
</organism>
<reference evidence="1" key="1">
    <citation type="journal article" date="2006" name="Nature">
        <title>Deciphering the evolution and metabolism of an anammox bacterium from a community genome.</title>
        <authorList>
            <person name="Strous M."/>
            <person name="Pelletier E."/>
            <person name="Mangenot S."/>
            <person name="Rattei T."/>
            <person name="Lehner A."/>
            <person name="Taylor M.W."/>
            <person name="Horn M."/>
            <person name="Daims H."/>
            <person name="Bartol-Mavel D."/>
            <person name="Wincker P."/>
            <person name="Barbe V."/>
            <person name="Fonknechten N."/>
            <person name="Vallenet D."/>
            <person name="Segurens B."/>
            <person name="Schenowitz-Truong C."/>
            <person name="Medigue C."/>
            <person name="Collingro A."/>
            <person name="Snel B."/>
            <person name="Dutilh B.E."/>
            <person name="OpDenCamp H.J.M."/>
            <person name="vanDerDrift C."/>
            <person name="Cirpus I."/>
            <person name="vanDePas-Schoonen K.T."/>
            <person name="Harhangi H.R."/>
            <person name="vanNiftrik L."/>
            <person name="Schmid M."/>
            <person name="Keltjens J."/>
            <person name="vanDeVossenberg J."/>
            <person name="Kartal B."/>
            <person name="Meier H."/>
            <person name="Frishman D."/>
            <person name="Huynen M.A."/>
            <person name="Mewes H."/>
            <person name="Weissenbach J."/>
            <person name="Jetten M.S.M."/>
            <person name="Wagner M."/>
            <person name="LePaslier D."/>
        </authorList>
    </citation>
    <scope>NUCLEOTIDE SEQUENCE</scope>
</reference>
<evidence type="ECO:0000313" key="1">
    <source>
        <dbReference type="EMBL" id="CAJ75115.1"/>
    </source>
</evidence>
<proteinExistence type="predicted"/>
<name>Q1Q530_KUEST</name>